<dbReference type="Proteomes" id="UP000723463">
    <property type="component" value="Unassembled WGS sequence"/>
</dbReference>
<evidence type="ECO:0000313" key="2">
    <source>
        <dbReference type="EMBL" id="KAF9537511.1"/>
    </source>
</evidence>
<sequence>MESKLSWISEQTVFDVESFVRQFDYEAKESTVHDIEELIRNKRIPHITRKAIQRRLELWLAVDHGTFWEDQKKVVAAKKALSDAQTAIIGKASDLVPGTLDQVGKPQQKKVPHDSNTLPEPTATSSTQPTTSMGQPTTSPVPLLQPISLLLQPTSVKHSIHTAPIQSQAPPPSQERDMTEDNNLTLDDLSTVTSSPATSSFSSTAPSISTSVPFPSISLTSAPALDDPADTSAESEQLLEREREELLRSVDESGHPLCDWKIDDTCAACLFADYRRTCIKALTASEIKRTDIADIMAIIGVFAPTMPTIRMHEFFLARQLKVISEPGPELPDVNVDDEKIMKAVRLYLKNKGDEAEVPSVGGNKKIRLMLETLLEYLPLKTDNAVSESTFTVKYVAPIVQAYIDGDGVTSDFPNTDSTTQKQQNLKADRLDIRAKALEREILWGEVTGPIQARNNAKNLWDIFKLARYGKAFIIAGNDSAPLVQVIDNHGAYMKLHLKARGLMLLEEVGTFVIPTRKEMVPALVATLPTLELLKEHVKKLSNGEVNRLKRSWGHQDDKIEKKRLL</sequence>
<proteinExistence type="predicted"/>
<evidence type="ECO:0000313" key="3">
    <source>
        <dbReference type="Proteomes" id="UP000723463"/>
    </source>
</evidence>
<evidence type="ECO:0000256" key="1">
    <source>
        <dbReference type="SAM" id="MobiDB-lite"/>
    </source>
</evidence>
<feature type="compositionally biased region" description="Low complexity" evidence="1">
    <location>
        <begin position="119"/>
        <end position="132"/>
    </location>
</feature>
<comment type="caution">
    <text evidence="2">The sequence shown here is derived from an EMBL/GenBank/DDBJ whole genome shotgun (WGS) entry which is preliminary data.</text>
</comment>
<reference evidence="2" key="1">
    <citation type="journal article" date="2020" name="Fungal Divers.">
        <title>Resolving the Mortierellaceae phylogeny through synthesis of multi-gene phylogenetics and phylogenomics.</title>
        <authorList>
            <person name="Vandepol N."/>
            <person name="Liber J."/>
            <person name="Desiro A."/>
            <person name="Na H."/>
            <person name="Kennedy M."/>
            <person name="Barry K."/>
            <person name="Grigoriev I.V."/>
            <person name="Miller A.N."/>
            <person name="O'Donnell K."/>
            <person name="Stajich J.E."/>
            <person name="Bonito G."/>
        </authorList>
    </citation>
    <scope>NUCLEOTIDE SEQUENCE</scope>
    <source>
        <strain evidence="2">NRRL 2591</strain>
    </source>
</reference>
<name>A0A9P6EY10_9FUNG</name>
<feature type="compositionally biased region" description="Low complexity" evidence="1">
    <location>
        <begin position="190"/>
        <end position="209"/>
    </location>
</feature>
<protein>
    <submittedName>
        <fullName evidence="2">Uncharacterized protein</fullName>
    </submittedName>
</protein>
<feature type="region of interest" description="Disordered" evidence="1">
    <location>
        <begin position="188"/>
        <end position="209"/>
    </location>
</feature>
<dbReference type="EMBL" id="JAAAXW010000392">
    <property type="protein sequence ID" value="KAF9537511.1"/>
    <property type="molecule type" value="Genomic_DNA"/>
</dbReference>
<dbReference type="AlphaFoldDB" id="A0A9P6EY10"/>
<accession>A0A9P6EY10</accession>
<organism evidence="2 3">
    <name type="scientific">Mortierella hygrophila</name>
    <dbReference type="NCBI Taxonomy" id="979708"/>
    <lineage>
        <taxon>Eukaryota</taxon>
        <taxon>Fungi</taxon>
        <taxon>Fungi incertae sedis</taxon>
        <taxon>Mucoromycota</taxon>
        <taxon>Mortierellomycotina</taxon>
        <taxon>Mortierellomycetes</taxon>
        <taxon>Mortierellales</taxon>
        <taxon>Mortierellaceae</taxon>
        <taxon>Mortierella</taxon>
    </lineage>
</organism>
<gene>
    <name evidence="2" type="ORF">EC957_008063</name>
</gene>
<feature type="region of interest" description="Disordered" evidence="1">
    <location>
        <begin position="97"/>
        <end position="142"/>
    </location>
</feature>
<keyword evidence="3" id="KW-1185">Reference proteome</keyword>